<dbReference type="AlphaFoldDB" id="A0AAW4J631"/>
<reference evidence="1" key="1">
    <citation type="submission" date="2020-12" db="EMBL/GenBank/DDBJ databases">
        <title>Comparative genomics of Clostridium perfringens reveals patterns of host-associated phylogenetic clades and virulence factors.</title>
        <authorList>
            <person name="Smith A.H."/>
            <person name="Geier R."/>
        </authorList>
    </citation>
    <scope>NUCLEOTIDE SEQUENCE</scope>
    <source>
        <strain evidence="1">CHD30677R</strain>
    </source>
</reference>
<sequence>MKFYCKHCLHCEQIGRQNSTWGSIGRKRYYCKHEGVSNIRDKHGFVIDGFVGFGENNLKSPLVLKTSPRWCPIKRSVKDVDSM</sequence>
<evidence type="ECO:0000313" key="1">
    <source>
        <dbReference type="EMBL" id="MBO3360420.1"/>
    </source>
</evidence>
<proteinExistence type="predicted"/>
<protein>
    <recommendedName>
        <fullName evidence="3">Transposase</fullName>
    </recommendedName>
</protein>
<dbReference type="RefSeq" id="WP_003478987.1">
    <property type="nucleotide sequence ID" value="NZ_CATNWI010000002.1"/>
</dbReference>
<comment type="caution">
    <text evidence="1">The sequence shown here is derived from an EMBL/GenBank/DDBJ whole genome shotgun (WGS) entry which is preliminary data.</text>
</comment>
<dbReference type="EMBL" id="JAENQP010000033">
    <property type="protein sequence ID" value="MBO3360420.1"/>
    <property type="molecule type" value="Genomic_DNA"/>
</dbReference>
<accession>A0AAW4J631</accession>
<organism evidence="1 2">
    <name type="scientific">Clostridium perfringens</name>
    <dbReference type="NCBI Taxonomy" id="1502"/>
    <lineage>
        <taxon>Bacteria</taxon>
        <taxon>Bacillati</taxon>
        <taxon>Bacillota</taxon>
        <taxon>Clostridia</taxon>
        <taxon>Eubacteriales</taxon>
        <taxon>Clostridiaceae</taxon>
        <taxon>Clostridium</taxon>
    </lineage>
</organism>
<evidence type="ECO:0008006" key="3">
    <source>
        <dbReference type="Google" id="ProtNLM"/>
    </source>
</evidence>
<name>A0AAW4J631_CLOPF</name>
<gene>
    <name evidence="1" type="ORF">JJB47_16960</name>
</gene>
<dbReference type="Proteomes" id="UP000668068">
    <property type="component" value="Unassembled WGS sequence"/>
</dbReference>
<evidence type="ECO:0000313" key="2">
    <source>
        <dbReference type="Proteomes" id="UP000668068"/>
    </source>
</evidence>